<dbReference type="SUPFAM" id="SSF109604">
    <property type="entry name" value="HD-domain/PDEase-like"/>
    <property type="match status" value="1"/>
</dbReference>
<reference evidence="1 2" key="1">
    <citation type="submission" date="2020-04" db="EMBL/GenBank/DDBJ databases">
        <title>Whole-genome sequencing of Vibrio spp. from China reveals different genetic environments of blaCTX-M-14 among diverse lineages.</title>
        <authorList>
            <person name="Zheng Z."/>
            <person name="Ye L."/>
            <person name="Chen S."/>
        </authorList>
    </citation>
    <scope>NUCLEOTIDE SEQUENCE [LARGE SCALE GENOMIC DNA]</scope>
    <source>
        <strain evidence="1 2">Vb0574</strain>
    </source>
</reference>
<proteinExistence type="predicted"/>
<gene>
    <name evidence="1" type="ORF">HKB21_06925</name>
</gene>
<sequence length="82" mass="8889">PDGTSAGLNLTRAALDAAIKYPWGRTGPGTKFGAYDIDADRLAWIRKGAPDRVRSLECQIIDWSDDVAYSLHDVEDGVIAGR</sequence>
<dbReference type="AlphaFoldDB" id="A0A7Y0S2U0"/>
<organism evidence="1 2">
    <name type="scientific">Vibrio parahaemolyticus</name>
    <dbReference type="NCBI Taxonomy" id="670"/>
    <lineage>
        <taxon>Bacteria</taxon>
        <taxon>Pseudomonadati</taxon>
        <taxon>Pseudomonadota</taxon>
        <taxon>Gammaproteobacteria</taxon>
        <taxon>Vibrionales</taxon>
        <taxon>Vibrionaceae</taxon>
        <taxon>Vibrio</taxon>
    </lineage>
</organism>
<dbReference type="GO" id="GO:0016787">
    <property type="term" value="F:hydrolase activity"/>
    <property type="evidence" value="ECO:0007669"/>
    <property type="project" value="UniProtKB-KW"/>
</dbReference>
<keyword evidence="1" id="KW-0378">Hydrolase</keyword>
<protein>
    <submittedName>
        <fullName evidence="1">Deoxyguanosinetriphosphate triphosphohydrolase</fullName>
    </submittedName>
</protein>
<comment type="caution">
    <text evidence="1">The sequence shown here is derived from an EMBL/GenBank/DDBJ whole genome shotgun (WGS) entry which is preliminary data.</text>
</comment>
<name>A0A7Y0S2U0_VIBPH</name>
<feature type="non-terminal residue" evidence="1">
    <location>
        <position position="1"/>
    </location>
</feature>
<evidence type="ECO:0000313" key="2">
    <source>
        <dbReference type="Proteomes" id="UP000555836"/>
    </source>
</evidence>
<accession>A0A7Y0S2U0</accession>
<feature type="non-terminal residue" evidence="1">
    <location>
        <position position="82"/>
    </location>
</feature>
<dbReference type="Gene3D" id="1.10.3210.10">
    <property type="entry name" value="Hypothetical protein af1432"/>
    <property type="match status" value="1"/>
</dbReference>
<dbReference type="EMBL" id="JABCLD010001009">
    <property type="protein sequence ID" value="NMU25349.1"/>
    <property type="molecule type" value="Genomic_DNA"/>
</dbReference>
<evidence type="ECO:0000313" key="1">
    <source>
        <dbReference type="EMBL" id="NMU25349.1"/>
    </source>
</evidence>
<dbReference type="Proteomes" id="UP000555836">
    <property type="component" value="Unassembled WGS sequence"/>
</dbReference>